<dbReference type="PANTHER" id="PTHR45947:SF3">
    <property type="entry name" value="SULFOQUINOVOSYL TRANSFERASE SQD2"/>
    <property type="match status" value="1"/>
</dbReference>
<dbReference type="GO" id="GO:1901137">
    <property type="term" value="P:carbohydrate derivative biosynthetic process"/>
    <property type="evidence" value="ECO:0007669"/>
    <property type="project" value="UniProtKB-ARBA"/>
</dbReference>
<dbReference type="PANTHER" id="PTHR45947">
    <property type="entry name" value="SULFOQUINOVOSYL TRANSFERASE SQD2"/>
    <property type="match status" value="1"/>
</dbReference>
<dbReference type="RefSeq" id="WP_005524552.1">
    <property type="nucleotide sequence ID" value="NZ_CP050134.2"/>
</dbReference>
<reference evidence="5 6" key="1">
    <citation type="submission" date="2018-06" db="EMBL/GenBank/DDBJ databases">
        <authorList>
            <consortium name="Pathogen Informatics"/>
            <person name="Doyle S."/>
        </authorList>
    </citation>
    <scope>NUCLEOTIDE SEQUENCE [LARGE SCALE GENOMIC DNA]</scope>
    <source>
        <strain evidence="5 6">NCTC10254</strain>
    </source>
</reference>
<dbReference type="EMBL" id="UARK01000001">
    <property type="protein sequence ID" value="SPW24187.1"/>
    <property type="molecule type" value="Genomic_DNA"/>
</dbReference>
<feature type="domain" description="Glycosyltransferase subfamily 4-like N-terminal" evidence="4">
    <location>
        <begin position="19"/>
        <end position="182"/>
    </location>
</feature>
<proteinExistence type="predicted"/>
<evidence type="ECO:0000256" key="2">
    <source>
        <dbReference type="ARBA" id="ARBA00022679"/>
    </source>
</evidence>
<dbReference type="CDD" id="cd03814">
    <property type="entry name" value="GT4-like"/>
    <property type="match status" value="1"/>
</dbReference>
<dbReference type="Pfam" id="PF13439">
    <property type="entry name" value="Glyco_transf_4"/>
    <property type="match status" value="1"/>
</dbReference>
<dbReference type="Pfam" id="PF00534">
    <property type="entry name" value="Glycos_transf_1"/>
    <property type="match status" value="1"/>
</dbReference>
<evidence type="ECO:0000256" key="1">
    <source>
        <dbReference type="ARBA" id="ARBA00022676"/>
    </source>
</evidence>
<name>A0A6H9XMQ2_9CORY</name>
<dbReference type="Gene3D" id="3.40.50.2000">
    <property type="entry name" value="Glycogen Phosphorylase B"/>
    <property type="match status" value="2"/>
</dbReference>
<dbReference type="SUPFAM" id="SSF53756">
    <property type="entry name" value="UDP-Glycosyltransferase/glycogen phosphorylase"/>
    <property type="match status" value="1"/>
</dbReference>
<dbReference type="InterPro" id="IPR028098">
    <property type="entry name" value="Glyco_trans_4-like_N"/>
</dbReference>
<evidence type="ECO:0000313" key="6">
    <source>
        <dbReference type="Proteomes" id="UP000249886"/>
    </source>
</evidence>
<dbReference type="InterPro" id="IPR001296">
    <property type="entry name" value="Glyco_trans_1"/>
</dbReference>
<evidence type="ECO:0000313" key="5">
    <source>
        <dbReference type="EMBL" id="SPW24187.1"/>
    </source>
</evidence>
<feature type="domain" description="Glycosyl transferase family 1" evidence="3">
    <location>
        <begin position="189"/>
        <end position="329"/>
    </location>
</feature>
<evidence type="ECO:0000259" key="3">
    <source>
        <dbReference type="Pfam" id="PF00534"/>
    </source>
</evidence>
<dbReference type="InterPro" id="IPR050194">
    <property type="entry name" value="Glycosyltransferase_grp1"/>
</dbReference>
<dbReference type="AlphaFoldDB" id="A0A6H9XMQ2"/>
<organism evidence="5 6">
    <name type="scientific">Corynebacterium matruchotii</name>
    <dbReference type="NCBI Taxonomy" id="43768"/>
    <lineage>
        <taxon>Bacteria</taxon>
        <taxon>Bacillati</taxon>
        <taxon>Actinomycetota</taxon>
        <taxon>Actinomycetes</taxon>
        <taxon>Mycobacteriales</taxon>
        <taxon>Corynebacteriaceae</taxon>
        <taxon>Corynebacterium</taxon>
    </lineage>
</organism>
<gene>
    <name evidence="5" type="primary">mgtA</name>
    <name evidence="5" type="ORF">NCTC10254_00557</name>
</gene>
<evidence type="ECO:0000259" key="4">
    <source>
        <dbReference type="Pfam" id="PF13439"/>
    </source>
</evidence>
<keyword evidence="2 5" id="KW-0808">Transferase</keyword>
<dbReference type="GO" id="GO:0016758">
    <property type="term" value="F:hexosyltransferase activity"/>
    <property type="evidence" value="ECO:0007669"/>
    <property type="project" value="TreeGrafter"/>
</dbReference>
<dbReference type="GO" id="GO:1903509">
    <property type="term" value="P:liposaccharide metabolic process"/>
    <property type="evidence" value="ECO:0007669"/>
    <property type="project" value="UniProtKB-ARBA"/>
</dbReference>
<comment type="caution">
    <text evidence="5">The sequence shown here is derived from an EMBL/GenBank/DDBJ whole genome shotgun (WGS) entry which is preliminary data.</text>
</comment>
<protein>
    <submittedName>
        <fullName evidence="5">Glycosyltransferase</fullName>
        <ecNumber evidence="5">2.4.1.-</ecNumber>
    </submittedName>
</protein>
<dbReference type="EC" id="2.4.1.-" evidence="5"/>
<dbReference type="Proteomes" id="UP000249886">
    <property type="component" value="Unassembled WGS sequence"/>
</dbReference>
<keyword evidence="1 5" id="KW-0328">Glycosyltransferase</keyword>
<dbReference type="GeneID" id="84573015"/>
<sequence>MSRRRYRVAIVTESFLPTINGVTNSVTKTLDHLHKHHHEAIIIAPKQPGTPTTYRGFPIITIPTINLNLGLPIGLPTPTITRTLRNFQPDIVHLASPFLLGAATAFACQHLTIPTIAIFQTNIADYTTRYHLPKLKTAAWRWITHIHNHCDLTLAPSTSTITELRNHGITTIKHWGRGVDTTLFNPDHHQPDPTNHIIGYVGRLAPEKGLHRLQAITNLPNTTLTIVGTGPLEPRLRKLLPTARFLGPQTGTQLAHTLATFDIFIHPGEFETFCQTVQEAHAAGVPTIAPNAGGPQDLITNGHNGYLLGPTRFERDLPHAINAIYANHHTMSHNARAGVENRTWETICSELIHHYEAVIHNPTRYTNLRG</sequence>
<accession>A0A6H9XMQ2</accession>